<dbReference type="AlphaFoldDB" id="A0A7J8W7P2"/>
<accession>A0A7J8W7P2</accession>
<reference evidence="1 2" key="1">
    <citation type="journal article" date="2019" name="Genome Biol. Evol.">
        <title>Insights into the evolution of the New World diploid cottons (Gossypium, subgenus Houzingenia) based on genome sequencing.</title>
        <authorList>
            <person name="Grover C.E."/>
            <person name="Arick M.A. 2nd"/>
            <person name="Thrash A."/>
            <person name="Conover J.L."/>
            <person name="Sanders W.S."/>
            <person name="Peterson D.G."/>
            <person name="Frelichowski J.E."/>
            <person name="Scheffler J.A."/>
            <person name="Scheffler B.E."/>
            <person name="Wendel J.F."/>
        </authorList>
    </citation>
    <scope>NUCLEOTIDE SEQUENCE [LARGE SCALE GENOMIC DNA]</scope>
    <source>
        <strain evidence="1">57</strain>
        <tissue evidence="1">Leaf</tissue>
    </source>
</reference>
<proteinExistence type="predicted"/>
<dbReference type="Proteomes" id="UP000593573">
    <property type="component" value="Unassembled WGS sequence"/>
</dbReference>
<gene>
    <name evidence="1" type="ORF">Goklo_024430</name>
</gene>
<sequence>MWMKQFQICLIGLTRGEQVKEGSSDARNCYWCGSIVTFGRWKRFPIGSSQKTTPH</sequence>
<dbReference type="OrthoDB" id="999483at2759"/>
<organism evidence="1 2">
    <name type="scientific">Gossypium klotzschianum</name>
    <dbReference type="NCBI Taxonomy" id="34286"/>
    <lineage>
        <taxon>Eukaryota</taxon>
        <taxon>Viridiplantae</taxon>
        <taxon>Streptophyta</taxon>
        <taxon>Embryophyta</taxon>
        <taxon>Tracheophyta</taxon>
        <taxon>Spermatophyta</taxon>
        <taxon>Magnoliopsida</taxon>
        <taxon>eudicotyledons</taxon>
        <taxon>Gunneridae</taxon>
        <taxon>Pentapetalae</taxon>
        <taxon>rosids</taxon>
        <taxon>malvids</taxon>
        <taxon>Malvales</taxon>
        <taxon>Malvaceae</taxon>
        <taxon>Malvoideae</taxon>
        <taxon>Gossypium</taxon>
    </lineage>
</organism>
<name>A0A7J8W7P2_9ROSI</name>
<dbReference type="EMBL" id="JABFAB010239406">
    <property type="protein sequence ID" value="MBA0671075.1"/>
    <property type="molecule type" value="Genomic_DNA"/>
</dbReference>
<comment type="caution">
    <text evidence="1">The sequence shown here is derived from an EMBL/GenBank/DDBJ whole genome shotgun (WGS) entry which is preliminary data.</text>
</comment>
<evidence type="ECO:0000313" key="1">
    <source>
        <dbReference type="EMBL" id="MBA0671075.1"/>
    </source>
</evidence>
<evidence type="ECO:0000313" key="2">
    <source>
        <dbReference type="Proteomes" id="UP000593573"/>
    </source>
</evidence>
<keyword evidence="2" id="KW-1185">Reference proteome</keyword>
<protein>
    <submittedName>
        <fullName evidence="1">Uncharacterized protein</fullName>
    </submittedName>
</protein>